<dbReference type="Proteomes" id="UP001054821">
    <property type="component" value="Chromosome 2"/>
</dbReference>
<keyword evidence="2" id="KW-1185">Reference proteome</keyword>
<accession>A0AAD4WL52</accession>
<reference evidence="1 2" key="1">
    <citation type="journal article" date="2022" name="G3 (Bethesda)">
        <title>Whole-genome sequence and methylome profiling of the almond [Prunus dulcis (Mill.) D.A. Webb] cultivar 'Nonpareil'.</title>
        <authorList>
            <person name="D'Amico-Willman K.M."/>
            <person name="Ouma W.Z."/>
            <person name="Meulia T."/>
            <person name="Sideli G.M."/>
            <person name="Gradziel T.M."/>
            <person name="Fresnedo-Ramirez J."/>
        </authorList>
    </citation>
    <scope>NUCLEOTIDE SEQUENCE [LARGE SCALE GENOMIC DNA]</scope>
    <source>
        <strain evidence="1">Clone GOH B32 T37-40</strain>
    </source>
</reference>
<gene>
    <name evidence="1" type="ORF">L3X38_012199</name>
</gene>
<name>A0AAD4WL52_PRUDU</name>
<dbReference type="EMBL" id="JAJFAZ020000002">
    <property type="protein sequence ID" value="KAI5344322.1"/>
    <property type="molecule type" value="Genomic_DNA"/>
</dbReference>
<proteinExistence type="predicted"/>
<evidence type="ECO:0000313" key="2">
    <source>
        <dbReference type="Proteomes" id="UP001054821"/>
    </source>
</evidence>
<comment type="caution">
    <text evidence="1">The sequence shown here is derived from an EMBL/GenBank/DDBJ whole genome shotgun (WGS) entry which is preliminary data.</text>
</comment>
<evidence type="ECO:0000313" key="1">
    <source>
        <dbReference type="EMBL" id="KAI5344322.1"/>
    </source>
</evidence>
<dbReference type="AlphaFoldDB" id="A0AAD4WL52"/>
<protein>
    <submittedName>
        <fullName evidence="1">Uncharacterized protein</fullName>
    </submittedName>
</protein>
<organism evidence="1 2">
    <name type="scientific">Prunus dulcis</name>
    <name type="common">Almond</name>
    <name type="synonym">Amygdalus dulcis</name>
    <dbReference type="NCBI Taxonomy" id="3755"/>
    <lineage>
        <taxon>Eukaryota</taxon>
        <taxon>Viridiplantae</taxon>
        <taxon>Streptophyta</taxon>
        <taxon>Embryophyta</taxon>
        <taxon>Tracheophyta</taxon>
        <taxon>Spermatophyta</taxon>
        <taxon>Magnoliopsida</taxon>
        <taxon>eudicotyledons</taxon>
        <taxon>Gunneridae</taxon>
        <taxon>Pentapetalae</taxon>
        <taxon>rosids</taxon>
        <taxon>fabids</taxon>
        <taxon>Rosales</taxon>
        <taxon>Rosaceae</taxon>
        <taxon>Amygdaloideae</taxon>
        <taxon>Amygdaleae</taxon>
        <taxon>Prunus</taxon>
    </lineage>
</organism>
<sequence length="70" mass="7741">MGNSDESSQSSVVETSNSFFIHSSDHPGLLLVNKRLNELKSSKAKHVESYHSHGAKRKSHGFGCEAIWLD</sequence>